<dbReference type="EMBL" id="FMAU01000001">
    <property type="protein sequence ID" value="SCB82175.1"/>
    <property type="molecule type" value="Genomic_DNA"/>
</dbReference>
<evidence type="ECO:0000313" key="5">
    <source>
        <dbReference type="EMBL" id="SCB82175.1"/>
    </source>
</evidence>
<dbReference type="InterPro" id="IPR000086">
    <property type="entry name" value="NUDIX_hydrolase_dom"/>
</dbReference>
<dbReference type="RefSeq" id="WP_058297567.1">
    <property type="nucleotide sequence ID" value="NZ_FMAU01000001.1"/>
</dbReference>
<keyword evidence="2 3" id="KW-0378">Hydrolase</keyword>
<dbReference type="Gene3D" id="3.90.79.10">
    <property type="entry name" value="Nucleoside Triphosphate Pyrophosphohydrolase"/>
    <property type="match status" value="1"/>
</dbReference>
<protein>
    <submittedName>
        <fullName evidence="5">NUDIX domain-containing protein</fullName>
    </submittedName>
</protein>
<feature type="domain" description="Nudix hydrolase" evidence="4">
    <location>
        <begin position="1"/>
        <end position="127"/>
    </location>
</feature>
<dbReference type="GO" id="GO:0016787">
    <property type="term" value="F:hydrolase activity"/>
    <property type="evidence" value="ECO:0007669"/>
    <property type="project" value="UniProtKB-KW"/>
</dbReference>
<dbReference type="Pfam" id="PF00293">
    <property type="entry name" value="NUDIX"/>
    <property type="match status" value="1"/>
</dbReference>
<dbReference type="AlphaFoldDB" id="A0A0V8HKR9"/>
<dbReference type="InterPro" id="IPR020476">
    <property type="entry name" value="Nudix_hydrolase"/>
</dbReference>
<dbReference type="PANTHER" id="PTHR43046">
    <property type="entry name" value="GDP-MANNOSE MANNOSYL HYDROLASE"/>
    <property type="match status" value="1"/>
</dbReference>
<accession>A0A0V8HKR9</accession>
<dbReference type="PROSITE" id="PS51462">
    <property type="entry name" value="NUDIX"/>
    <property type="match status" value="1"/>
</dbReference>
<organism evidence="5 6">
    <name type="scientific">[Bacillus] enclensis</name>
    <dbReference type="NCBI Taxonomy" id="1402860"/>
    <lineage>
        <taxon>Bacteria</taxon>
        <taxon>Bacillati</taxon>
        <taxon>Bacillota</taxon>
        <taxon>Bacilli</taxon>
        <taxon>Bacillales</taxon>
        <taxon>Bacillaceae</taxon>
        <taxon>Rossellomorea</taxon>
    </lineage>
</organism>
<dbReference type="PRINTS" id="PR00502">
    <property type="entry name" value="NUDIXFAMILY"/>
</dbReference>
<comment type="similarity">
    <text evidence="3">Belongs to the Nudix hydrolase family.</text>
</comment>
<gene>
    <name evidence="5" type="ORF">GA0061094_0737</name>
</gene>
<evidence type="ECO:0000259" key="4">
    <source>
        <dbReference type="PROSITE" id="PS51462"/>
    </source>
</evidence>
<reference evidence="6" key="1">
    <citation type="submission" date="2016-08" db="EMBL/GenBank/DDBJ databases">
        <authorList>
            <person name="Varghese N."/>
            <person name="Submissions Spin"/>
        </authorList>
    </citation>
    <scope>NUCLEOTIDE SEQUENCE [LARGE SCALE GENOMIC DNA]</scope>
    <source>
        <strain evidence="6">SGD-1123</strain>
    </source>
</reference>
<dbReference type="InterPro" id="IPR015797">
    <property type="entry name" value="NUDIX_hydrolase-like_dom_sf"/>
</dbReference>
<name>A0A0V8HKR9_9BACI</name>
<dbReference type="InterPro" id="IPR020084">
    <property type="entry name" value="NUDIX_hydrolase_CS"/>
</dbReference>
<comment type="cofactor">
    <cofactor evidence="1">
        <name>Mg(2+)</name>
        <dbReference type="ChEBI" id="CHEBI:18420"/>
    </cofactor>
</comment>
<dbReference type="PROSITE" id="PS00893">
    <property type="entry name" value="NUDIX_BOX"/>
    <property type="match status" value="1"/>
</dbReference>
<proteinExistence type="inferred from homology"/>
<dbReference type="OrthoDB" id="511483at2"/>
<evidence type="ECO:0000256" key="3">
    <source>
        <dbReference type="RuleBase" id="RU003476"/>
    </source>
</evidence>
<evidence type="ECO:0000313" key="6">
    <source>
        <dbReference type="Proteomes" id="UP000181997"/>
    </source>
</evidence>
<evidence type="ECO:0000256" key="1">
    <source>
        <dbReference type="ARBA" id="ARBA00001946"/>
    </source>
</evidence>
<keyword evidence="6" id="KW-1185">Reference proteome</keyword>
<dbReference type="SUPFAM" id="SSF55811">
    <property type="entry name" value="Nudix"/>
    <property type="match status" value="1"/>
</dbReference>
<dbReference type="PANTHER" id="PTHR43046:SF14">
    <property type="entry name" value="MUTT_NUDIX FAMILY PROTEIN"/>
    <property type="match status" value="1"/>
</dbReference>
<dbReference type="Proteomes" id="UP000181997">
    <property type="component" value="Unassembled WGS sequence"/>
</dbReference>
<evidence type="ECO:0000256" key="2">
    <source>
        <dbReference type="ARBA" id="ARBA00022801"/>
    </source>
</evidence>
<sequence>MTRNRAGILIIEQNKIAVIKRTIGKDKYFVIPGGGVDEGESFEEAAVREAEEELGIEVKELYLALEFEQNGSQKYFFGGKYIGELGRGTGEEYRSGRGTYLPCWIDLHRLKDVVLYPEEVKLYLLQQ</sequence>